<dbReference type="EMBL" id="JALJOR010000023">
    <property type="protein sequence ID" value="KAK9803149.1"/>
    <property type="molecule type" value="Genomic_DNA"/>
</dbReference>
<keyword evidence="1" id="KW-0963">Cytoplasm</keyword>
<evidence type="ECO:0000256" key="4">
    <source>
        <dbReference type="ARBA" id="ARBA00023186"/>
    </source>
</evidence>
<dbReference type="GO" id="GO:0051082">
    <property type="term" value="F:unfolded protein binding"/>
    <property type="evidence" value="ECO:0007669"/>
    <property type="project" value="InterPro"/>
</dbReference>
<dbReference type="PANTHER" id="PTHR30111:SF1">
    <property type="entry name" value="33 KDA CHAPERONIN"/>
    <property type="match status" value="1"/>
</dbReference>
<evidence type="ECO:0000256" key="2">
    <source>
        <dbReference type="ARBA" id="ARBA00022833"/>
    </source>
</evidence>
<evidence type="ECO:0000313" key="6">
    <source>
        <dbReference type="EMBL" id="KAK9803149.1"/>
    </source>
</evidence>
<dbReference type="InterPro" id="IPR000397">
    <property type="entry name" value="Heat_shock_Hsp33"/>
</dbReference>
<protein>
    <recommendedName>
        <fullName evidence="8">33 kDa chaperonin</fullName>
    </recommendedName>
</protein>
<dbReference type="InterPro" id="IPR016154">
    <property type="entry name" value="Heat_shock_Hsp33_C"/>
</dbReference>
<keyword evidence="5" id="KW-0676">Redox-active center</keyword>
<proteinExistence type="inferred from homology"/>
<keyword evidence="3" id="KW-1015">Disulfide bond</keyword>
<dbReference type="AlphaFoldDB" id="A0AAW1P390"/>
<dbReference type="CDD" id="cd00498">
    <property type="entry name" value="Hsp33"/>
    <property type="match status" value="1"/>
</dbReference>
<dbReference type="GO" id="GO:0044183">
    <property type="term" value="F:protein folding chaperone"/>
    <property type="evidence" value="ECO:0007669"/>
    <property type="project" value="TreeGrafter"/>
</dbReference>
<dbReference type="GO" id="GO:0042026">
    <property type="term" value="P:protein refolding"/>
    <property type="evidence" value="ECO:0007669"/>
    <property type="project" value="TreeGrafter"/>
</dbReference>
<comment type="caution">
    <text evidence="6">The sequence shown here is derived from an EMBL/GenBank/DDBJ whole genome shotgun (WGS) entry which is preliminary data.</text>
</comment>
<dbReference type="GO" id="GO:0005737">
    <property type="term" value="C:cytoplasm"/>
    <property type="evidence" value="ECO:0007669"/>
    <property type="project" value="InterPro"/>
</dbReference>
<keyword evidence="4" id="KW-0143">Chaperone</keyword>
<dbReference type="Proteomes" id="UP001489004">
    <property type="component" value="Unassembled WGS sequence"/>
</dbReference>
<dbReference type="HAMAP" id="MF_00117">
    <property type="entry name" value="HslO"/>
    <property type="match status" value="1"/>
</dbReference>
<dbReference type="PIRSF" id="PIRSF005261">
    <property type="entry name" value="Heat_shock_Hsp33"/>
    <property type="match status" value="1"/>
</dbReference>
<evidence type="ECO:0000313" key="7">
    <source>
        <dbReference type="Proteomes" id="UP001489004"/>
    </source>
</evidence>
<dbReference type="SUPFAM" id="SSF64397">
    <property type="entry name" value="Hsp33 domain"/>
    <property type="match status" value="1"/>
</dbReference>
<keyword evidence="2" id="KW-0862">Zinc</keyword>
<evidence type="ECO:0000256" key="3">
    <source>
        <dbReference type="ARBA" id="ARBA00023157"/>
    </source>
</evidence>
<dbReference type="PANTHER" id="PTHR30111">
    <property type="entry name" value="33 KDA CHAPERONIN"/>
    <property type="match status" value="1"/>
</dbReference>
<name>A0AAW1P390_9CHLO</name>
<organism evidence="6 7">
    <name type="scientific">[Myrmecia] bisecta</name>
    <dbReference type="NCBI Taxonomy" id="41462"/>
    <lineage>
        <taxon>Eukaryota</taxon>
        <taxon>Viridiplantae</taxon>
        <taxon>Chlorophyta</taxon>
        <taxon>core chlorophytes</taxon>
        <taxon>Trebouxiophyceae</taxon>
        <taxon>Trebouxiales</taxon>
        <taxon>Trebouxiaceae</taxon>
        <taxon>Myrmecia</taxon>
    </lineage>
</organism>
<dbReference type="Gene3D" id="3.90.1280.10">
    <property type="entry name" value="HSP33 redox switch-like"/>
    <property type="match status" value="1"/>
</dbReference>
<dbReference type="Gene3D" id="3.55.30.10">
    <property type="entry name" value="Hsp33 domain"/>
    <property type="match status" value="1"/>
</dbReference>
<dbReference type="NCBIfam" id="NF001033">
    <property type="entry name" value="PRK00114.1"/>
    <property type="match status" value="1"/>
</dbReference>
<gene>
    <name evidence="6" type="ORF">WJX72_002817</name>
</gene>
<dbReference type="InterPro" id="IPR016153">
    <property type="entry name" value="Heat_shock_Hsp33_N"/>
</dbReference>
<sequence>MCNEVLRSMSDNGEVSLLVVRGTELVQEACRRHQTAPTASAALGRALLGTLLMGCFKAEGETTQVTFRGDGIINGIQVIANATGRVKGKVGNPLADPPLRGDGKLDVGRAVGKGVLAVVRSHPLAERPYTGMVPIETGEVAEDLARYLVDSEQTNSALGLGVSIQRDASIRAAGGFLIQVLPFASDETVGQLEANLRGLPSMTQLLHDGNSPADITAKILAGIGVADSAFSLMPEFGPCEAEDLKERMKRAVALLGEAEVKQILEEQGKIEVTCEFCKDTYQFQEEEVLKVLEASRS</sequence>
<keyword evidence="7" id="KW-1185">Reference proteome</keyword>
<dbReference type="Pfam" id="PF01430">
    <property type="entry name" value="HSP33"/>
    <property type="match status" value="1"/>
</dbReference>
<reference evidence="6 7" key="1">
    <citation type="journal article" date="2024" name="Nat. Commun.">
        <title>Phylogenomics reveals the evolutionary origins of lichenization in chlorophyte algae.</title>
        <authorList>
            <person name="Puginier C."/>
            <person name="Libourel C."/>
            <person name="Otte J."/>
            <person name="Skaloud P."/>
            <person name="Haon M."/>
            <person name="Grisel S."/>
            <person name="Petersen M."/>
            <person name="Berrin J.G."/>
            <person name="Delaux P.M."/>
            <person name="Dal Grande F."/>
            <person name="Keller J."/>
        </authorList>
    </citation>
    <scope>NUCLEOTIDE SEQUENCE [LARGE SCALE GENOMIC DNA]</scope>
    <source>
        <strain evidence="6 7">SAG 2043</strain>
    </source>
</reference>
<evidence type="ECO:0008006" key="8">
    <source>
        <dbReference type="Google" id="ProtNLM"/>
    </source>
</evidence>
<dbReference type="SUPFAM" id="SSF118352">
    <property type="entry name" value="HSP33 redox switch-like"/>
    <property type="match status" value="1"/>
</dbReference>
<evidence type="ECO:0000256" key="5">
    <source>
        <dbReference type="ARBA" id="ARBA00023284"/>
    </source>
</evidence>
<evidence type="ECO:0000256" key="1">
    <source>
        <dbReference type="ARBA" id="ARBA00022490"/>
    </source>
</evidence>
<accession>A0AAW1P390</accession>